<evidence type="ECO:0000256" key="2">
    <source>
        <dbReference type="ARBA" id="ARBA00022643"/>
    </source>
</evidence>
<dbReference type="InterPro" id="IPR036661">
    <property type="entry name" value="Luciferase-like_sf"/>
</dbReference>
<feature type="binding site" evidence="6">
    <location>
        <position position="89"/>
    </location>
    <ligand>
        <name>FMN</name>
        <dbReference type="ChEBI" id="CHEBI:58210"/>
    </ligand>
</feature>
<keyword evidence="1 6" id="KW-0285">Flavoprotein</keyword>
<dbReference type="NCBIfam" id="TIGR03860">
    <property type="entry name" value="FMN_nitrolo"/>
    <property type="match status" value="1"/>
</dbReference>
<dbReference type="PANTHER" id="PTHR30011:SF16">
    <property type="entry name" value="C2H2 FINGER DOMAIN TRANSCRIPTION FACTOR (EUROFUNG)-RELATED"/>
    <property type="match status" value="1"/>
</dbReference>
<evidence type="ECO:0000259" key="7">
    <source>
        <dbReference type="Pfam" id="PF00296"/>
    </source>
</evidence>
<organism evidence="8 9">
    <name type="scientific">Achromobacter insolitus</name>
    <dbReference type="NCBI Taxonomy" id="217204"/>
    <lineage>
        <taxon>Bacteria</taxon>
        <taxon>Pseudomonadati</taxon>
        <taxon>Pseudomonadota</taxon>
        <taxon>Betaproteobacteria</taxon>
        <taxon>Burkholderiales</taxon>
        <taxon>Alcaligenaceae</taxon>
        <taxon>Achromobacter</taxon>
    </lineage>
</organism>
<dbReference type="Gene3D" id="3.20.20.30">
    <property type="entry name" value="Luciferase-like domain"/>
    <property type="match status" value="1"/>
</dbReference>
<dbReference type="PIRSF" id="PIRSF000337">
    <property type="entry name" value="NTA_MOA"/>
    <property type="match status" value="1"/>
</dbReference>
<dbReference type="AlphaFoldDB" id="A0A6S7F0Z0"/>
<evidence type="ECO:0000256" key="5">
    <source>
        <dbReference type="ARBA" id="ARBA00033748"/>
    </source>
</evidence>
<dbReference type="SUPFAM" id="SSF51679">
    <property type="entry name" value="Bacterial luciferase-like"/>
    <property type="match status" value="1"/>
</dbReference>
<dbReference type="EC" id="1.14.-.-" evidence="8"/>
<dbReference type="InterPro" id="IPR051260">
    <property type="entry name" value="Diverse_substr_monoxygenases"/>
</dbReference>
<evidence type="ECO:0000256" key="1">
    <source>
        <dbReference type="ARBA" id="ARBA00022630"/>
    </source>
</evidence>
<keyword evidence="3 8" id="KW-0560">Oxidoreductase</keyword>
<dbReference type="Proteomes" id="UP000494183">
    <property type="component" value="Unassembled WGS sequence"/>
</dbReference>
<keyword evidence="2 6" id="KW-0288">FMN</keyword>
<feature type="binding site" evidence="6">
    <location>
        <position position="212"/>
    </location>
    <ligand>
        <name>FMN</name>
        <dbReference type="ChEBI" id="CHEBI:58210"/>
    </ligand>
</feature>
<proteinExistence type="inferred from homology"/>
<evidence type="ECO:0000256" key="3">
    <source>
        <dbReference type="ARBA" id="ARBA00023002"/>
    </source>
</evidence>
<evidence type="ECO:0000313" key="8">
    <source>
        <dbReference type="EMBL" id="CAB3929376.1"/>
    </source>
</evidence>
<dbReference type="Pfam" id="PF00296">
    <property type="entry name" value="Bac_luciferase"/>
    <property type="match status" value="1"/>
</dbReference>
<protein>
    <submittedName>
        <fullName evidence="8">Monooxygenase MoxC</fullName>
        <ecNumber evidence="8">1.14.-.-</ecNumber>
    </submittedName>
</protein>
<keyword evidence="9" id="KW-1185">Reference proteome</keyword>
<feature type="binding site" evidence="6">
    <location>
        <position position="50"/>
    </location>
    <ligand>
        <name>FMN</name>
        <dbReference type="ChEBI" id="CHEBI:58210"/>
    </ligand>
</feature>
<evidence type="ECO:0000256" key="4">
    <source>
        <dbReference type="ARBA" id="ARBA00023033"/>
    </source>
</evidence>
<dbReference type="EMBL" id="CADILH010000001">
    <property type="protein sequence ID" value="CAB3929376.1"/>
    <property type="molecule type" value="Genomic_DNA"/>
</dbReference>
<reference evidence="8 9" key="1">
    <citation type="submission" date="2020-04" db="EMBL/GenBank/DDBJ databases">
        <authorList>
            <person name="De Canck E."/>
        </authorList>
    </citation>
    <scope>NUCLEOTIDE SEQUENCE [LARGE SCALE GENOMIC DNA]</scope>
    <source>
        <strain evidence="8 9">LMG 6000</strain>
    </source>
</reference>
<evidence type="ECO:0000313" key="9">
    <source>
        <dbReference type="Proteomes" id="UP000494183"/>
    </source>
</evidence>
<comment type="similarity">
    <text evidence="5">Belongs to the NtaA/SnaA/DszA monooxygenase family.</text>
</comment>
<name>A0A6S7F0Z0_9BURK</name>
<dbReference type="InterPro" id="IPR011251">
    <property type="entry name" value="Luciferase-like_dom"/>
</dbReference>
<sequence length="442" mass="48713">MTDRRLILGVHLGISRRTFALTDPEQNLDESLRIAQLADEGGLDLLFRGDFIQFKKEAVNPDRPIFALDPLVETTALAAHTKRIGLVATLSTTFNVPYILARQLQTLDHISGGRIGWNAVTSFDGEGHFGLDVIPDQPERYRLASEFIDILNALWSSWSPGSLYIGDDGLLKVDKNKIRDVDYRGTYRSSRGGLGVPRSRQGWPLQFQAGASSYGIAFAAQYAEAIFAAAPTAGHAERFYASIHDAVKARGDGRQPPVILPALILTLADTAEAAREKYVQANAHINYASGVKALEGQLNGIRLDDLDLDQPVPIERFNTEGSAEGRRRISRQQLYRELVESGLTLRRILEIHSIGNTHHIFVGSYDEAAAYIRDWYDKRRADGFLVGFYGDEQGLENFLEHVAPQLADIRQPVDTPRDLARAPGRAGAGMSAHRLALSASGN</sequence>
<feature type="domain" description="Luciferase-like" evidence="7">
    <location>
        <begin position="22"/>
        <end position="374"/>
    </location>
</feature>
<keyword evidence="4 8" id="KW-0503">Monooxygenase</keyword>
<evidence type="ECO:0000256" key="6">
    <source>
        <dbReference type="PIRSR" id="PIRSR000337-1"/>
    </source>
</evidence>
<dbReference type="GO" id="GO:0016705">
    <property type="term" value="F:oxidoreductase activity, acting on paired donors, with incorporation or reduction of molecular oxygen"/>
    <property type="evidence" value="ECO:0007669"/>
    <property type="project" value="InterPro"/>
</dbReference>
<dbReference type="PANTHER" id="PTHR30011">
    <property type="entry name" value="ALKANESULFONATE MONOOXYGENASE-RELATED"/>
    <property type="match status" value="1"/>
</dbReference>
<feature type="binding site" evidence="6">
    <location>
        <position position="141"/>
    </location>
    <ligand>
        <name>FMN</name>
        <dbReference type="ChEBI" id="CHEBI:58210"/>
    </ligand>
</feature>
<accession>A0A6S7F0Z0</accession>
<dbReference type="GO" id="GO:0004497">
    <property type="term" value="F:monooxygenase activity"/>
    <property type="evidence" value="ECO:0007669"/>
    <property type="project" value="UniProtKB-KW"/>
</dbReference>
<dbReference type="RefSeq" id="WP_175202078.1">
    <property type="nucleotide sequence ID" value="NZ_CADILH010000001.1"/>
</dbReference>
<gene>
    <name evidence="8" type="primary">moxC</name>
    <name evidence="8" type="ORF">LMG6000_00428</name>
</gene>
<dbReference type="InterPro" id="IPR016215">
    <property type="entry name" value="NTA_MOA"/>
</dbReference>